<evidence type="ECO:0000313" key="5">
    <source>
        <dbReference type="Proteomes" id="UP001492380"/>
    </source>
</evidence>
<reference evidence="4 5" key="1">
    <citation type="submission" date="2024-04" db="EMBL/GenBank/DDBJ databases">
        <title>Phyllosticta paracitricarpa is synonymous to the EU quarantine fungus P. citricarpa based on phylogenomic analyses.</title>
        <authorList>
            <consortium name="Lawrence Berkeley National Laboratory"/>
            <person name="Van Ingen-Buijs V.A."/>
            <person name="Van Westerhoven A.C."/>
            <person name="Haridas S."/>
            <person name="Skiadas P."/>
            <person name="Martin F."/>
            <person name="Groenewald J.Z."/>
            <person name="Crous P.W."/>
            <person name="Seidl M.F."/>
        </authorList>
    </citation>
    <scope>NUCLEOTIDE SEQUENCE [LARGE SCALE GENOMIC DNA]</scope>
    <source>
        <strain evidence="4 5">CBS 123374</strain>
    </source>
</reference>
<evidence type="ECO:0000259" key="3">
    <source>
        <dbReference type="Pfam" id="PF01557"/>
    </source>
</evidence>
<comment type="similarity">
    <text evidence="1">Belongs to the FAH family.</text>
</comment>
<dbReference type="InterPro" id="IPR011234">
    <property type="entry name" value="Fumarylacetoacetase-like_C"/>
</dbReference>
<dbReference type="SUPFAM" id="SSF56529">
    <property type="entry name" value="FAH"/>
    <property type="match status" value="1"/>
</dbReference>
<gene>
    <name evidence="4" type="ORF">HDK90DRAFT_405862</name>
</gene>
<sequence>MGNWTHLIRFIAKEDGQAHYGQVDATRYPDVGLTTYEGKEEVKVKEVTGGLYDGVVTDRELSVAQLLPPLLATDIPLIRCMGLNYKDHAAEAKMAIPDVPILFIKPRTAINGPHPAAINVPKLAQDGTSDYEAELTVIIGKEGRDIPEERALDHVLAYTAGNDVSARTQQFATSQWSFSKGFDGSAPLGPVLVAPSALPTPDAGALRIRALHNGAAVQDSNTREMIFNVAKQIAWLSQGTTLERGTVIMTGTGPGVGIMRDPKVVLKHGDDMRIEIEGIGTLVNRVVYE</sequence>
<keyword evidence="4" id="KW-0378">Hydrolase</keyword>
<evidence type="ECO:0000256" key="1">
    <source>
        <dbReference type="ARBA" id="ARBA00010211"/>
    </source>
</evidence>
<dbReference type="Pfam" id="PF01557">
    <property type="entry name" value="FAA_hydrolase"/>
    <property type="match status" value="1"/>
</dbReference>
<dbReference type="InterPro" id="IPR036663">
    <property type="entry name" value="Fumarylacetoacetase_C_sf"/>
</dbReference>
<evidence type="ECO:0000256" key="2">
    <source>
        <dbReference type="ARBA" id="ARBA00022723"/>
    </source>
</evidence>
<comment type="caution">
    <text evidence="4">The sequence shown here is derived from an EMBL/GenBank/DDBJ whole genome shotgun (WGS) entry which is preliminary data.</text>
</comment>
<dbReference type="EMBL" id="JBBWRZ010000001">
    <property type="protein sequence ID" value="KAK8247478.1"/>
    <property type="molecule type" value="Genomic_DNA"/>
</dbReference>
<dbReference type="PANTHER" id="PTHR11820">
    <property type="entry name" value="ACYLPYRUVASE"/>
    <property type="match status" value="1"/>
</dbReference>
<name>A0ABR1Z522_9PEZI</name>
<dbReference type="Proteomes" id="UP001492380">
    <property type="component" value="Unassembled WGS sequence"/>
</dbReference>
<dbReference type="PANTHER" id="PTHR11820:SF112">
    <property type="entry name" value="FUMARYLACETOACETATE HYDROLASE FAMILY PROTEIN (AFU_ORTHOLOGUE AFUA_1G02370)-RELATED"/>
    <property type="match status" value="1"/>
</dbReference>
<proteinExistence type="inferred from homology"/>
<dbReference type="GO" id="GO:0016787">
    <property type="term" value="F:hydrolase activity"/>
    <property type="evidence" value="ECO:0007669"/>
    <property type="project" value="UniProtKB-KW"/>
</dbReference>
<dbReference type="Gene3D" id="3.90.850.10">
    <property type="entry name" value="Fumarylacetoacetase-like, C-terminal domain"/>
    <property type="match status" value="1"/>
</dbReference>
<evidence type="ECO:0000313" key="4">
    <source>
        <dbReference type="EMBL" id="KAK8247478.1"/>
    </source>
</evidence>
<keyword evidence="2" id="KW-0479">Metal-binding</keyword>
<organism evidence="4 5">
    <name type="scientific">Phyllosticta capitalensis</name>
    <dbReference type="NCBI Taxonomy" id="121624"/>
    <lineage>
        <taxon>Eukaryota</taxon>
        <taxon>Fungi</taxon>
        <taxon>Dikarya</taxon>
        <taxon>Ascomycota</taxon>
        <taxon>Pezizomycotina</taxon>
        <taxon>Dothideomycetes</taxon>
        <taxon>Dothideomycetes incertae sedis</taxon>
        <taxon>Botryosphaeriales</taxon>
        <taxon>Phyllostictaceae</taxon>
        <taxon>Phyllosticta</taxon>
    </lineage>
</organism>
<protein>
    <submittedName>
        <fullName evidence="4">Fumarylacetoacetate hydrolase</fullName>
    </submittedName>
</protein>
<accession>A0ABR1Z522</accession>
<keyword evidence="5" id="KW-1185">Reference proteome</keyword>
<feature type="domain" description="Fumarylacetoacetase-like C-terminal" evidence="3">
    <location>
        <begin position="78"/>
        <end position="287"/>
    </location>
</feature>